<dbReference type="AlphaFoldDB" id="A0A1H4CCH8"/>
<dbReference type="OrthoDB" id="783093at2"/>
<accession>A0A1H4CCH8</accession>
<dbReference type="InterPro" id="IPR007016">
    <property type="entry name" value="O-antigen_ligase-rel_domated"/>
</dbReference>
<keyword evidence="3 5" id="KW-1133">Transmembrane helix</keyword>
<feature type="transmembrane region" description="Helical" evidence="5">
    <location>
        <begin position="82"/>
        <end position="99"/>
    </location>
</feature>
<gene>
    <name evidence="7" type="ORF">SAMN05660909_02545</name>
</gene>
<dbReference type="Pfam" id="PF04932">
    <property type="entry name" value="Wzy_C"/>
    <property type="match status" value="1"/>
</dbReference>
<feature type="transmembrane region" description="Helical" evidence="5">
    <location>
        <begin position="111"/>
        <end position="133"/>
    </location>
</feature>
<dbReference type="EMBL" id="FNRL01000010">
    <property type="protein sequence ID" value="SEA58048.1"/>
    <property type="molecule type" value="Genomic_DNA"/>
</dbReference>
<feature type="transmembrane region" description="Helical" evidence="5">
    <location>
        <begin position="429"/>
        <end position="446"/>
    </location>
</feature>
<evidence type="ECO:0000256" key="5">
    <source>
        <dbReference type="SAM" id="Phobius"/>
    </source>
</evidence>
<evidence type="ECO:0000256" key="4">
    <source>
        <dbReference type="ARBA" id="ARBA00023136"/>
    </source>
</evidence>
<evidence type="ECO:0000313" key="7">
    <source>
        <dbReference type="EMBL" id="SEA58048.1"/>
    </source>
</evidence>
<feature type="transmembrane region" description="Helical" evidence="5">
    <location>
        <begin position="12"/>
        <end position="28"/>
    </location>
</feature>
<evidence type="ECO:0000256" key="1">
    <source>
        <dbReference type="ARBA" id="ARBA00004141"/>
    </source>
</evidence>
<evidence type="ECO:0000259" key="6">
    <source>
        <dbReference type="Pfam" id="PF04932"/>
    </source>
</evidence>
<keyword evidence="2 5" id="KW-0812">Transmembrane</keyword>
<dbReference type="RefSeq" id="WP_089762118.1">
    <property type="nucleotide sequence ID" value="NZ_BKAT01000007.1"/>
</dbReference>
<dbReference type="PANTHER" id="PTHR37422">
    <property type="entry name" value="TEICHURONIC ACID BIOSYNTHESIS PROTEIN TUAE"/>
    <property type="match status" value="1"/>
</dbReference>
<feature type="transmembrane region" description="Helical" evidence="5">
    <location>
        <begin position="259"/>
        <end position="274"/>
    </location>
</feature>
<feature type="transmembrane region" description="Helical" evidence="5">
    <location>
        <begin position="303"/>
        <end position="320"/>
    </location>
</feature>
<feature type="transmembrane region" description="Helical" evidence="5">
    <location>
        <begin position="458"/>
        <end position="476"/>
    </location>
</feature>
<keyword evidence="8" id="KW-1185">Reference proteome</keyword>
<feature type="domain" description="O-antigen ligase-related" evidence="6">
    <location>
        <begin position="263"/>
        <end position="404"/>
    </location>
</feature>
<feature type="transmembrane region" description="Helical" evidence="5">
    <location>
        <begin position="172"/>
        <end position="193"/>
    </location>
</feature>
<reference evidence="8" key="1">
    <citation type="submission" date="2016-10" db="EMBL/GenBank/DDBJ databases">
        <authorList>
            <person name="Varghese N."/>
            <person name="Submissions S."/>
        </authorList>
    </citation>
    <scope>NUCLEOTIDE SEQUENCE [LARGE SCALE GENOMIC DNA]</scope>
    <source>
        <strain evidence="8">DSM 23920</strain>
    </source>
</reference>
<evidence type="ECO:0000256" key="2">
    <source>
        <dbReference type="ARBA" id="ARBA00022692"/>
    </source>
</evidence>
<feature type="transmembrane region" description="Helical" evidence="5">
    <location>
        <begin position="139"/>
        <end position="160"/>
    </location>
</feature>
<protein>
    <submittedName>
        <fullName evidence="7">O-antigen ligase like membrane protein</fullName>
    </submittedName>
</protein>
<proteinExistence type="predicted"/>
<name>A0A1H4CCH8_9BACT</name>
<dbReference type="InterPro" id="IPR051533">
    <property type="entry name" value="WaaL-like"/>
</dbReference>
<feature type="transmembrane region" description="Helical" evidence="5">
    <location>
        <begin position="34"/>
        <end position="52"/>
    </location>
</feature>
<dbReference type="STRING" id="408074.SAMN05660909_02545"/>
<dbReference type="GO" id="GO:0016020">
    <property type="term" value="C:membrane"/>
    <property type="evidence" value="ECO:0007669"/>
    <property type="project" value="UniProtKB-SubCell"/>
</dbReference>
<dbReference type="Proteomes" id="UP000199656">
    <property type="component" value="Unassembled WGS sequence"/>
</dbReference>
<keyword evidence="7" id="KW-0436">Ligase</keyword>
<feature type="transmembrane region" description="Helical" evidence="5">
    <location>
        <begin position="57"/>
        <end position="76"/>
    </location>
</feature>
<keyword evidence="4 5" id="KW-0472">Membrane</keyword>
<evidence type="ECO:0000313" key="8">
    <source>
        <dbReference type="Proteomes" id="UP000199656"/>
    </source>
</evidence>
<feature type="transmembrane region" description="Helical" evidence="5">
    <location>
        <begin position="397"/>
        <end position="417"/>
    </location>
</feature>
<organism evidence="7 8">
    <name type="scientific">Chitinophaga terrae</name>
    <name type="common">ex Kim and Jung 2007</name>
    <dbReference type="NCBI Taxonomy" id="408074"/>
    <lineage>
        <taxon>Bacteria</taxon>
        <taxon>Pseudomonadati</taxon>
        <taxon>Bacteroidota</taxon>
        <taxon>Chitinophagia</taxon>
        <taxon>Chitinophagales</taxon>
        <taxon>Chitinophagaceae</taxon>
        <taxon>Chitinophaga</taxon>
    </lineage>
</organism>
<evidence type="ECO:0000256" key="3">
    <source>
        <dbReference type="ARBA" id="ARBA00022989"/>
    </source>
</evidence>
<sequence length="480" mass="53541">MPAFKKTLSRVLFYILWFLSVPAVAYLASQDLKLGIALVAGIMGLALCLVCVVNYKLGYYVVVTIGLTVPVLEKLSGNEQNVGVIIDGLLLCTLLGCFIRRGDPTIKKVQVLKDPLLMSLILYLLVQVMGIANPYGHNIAAWVVMIRVFVRGLLFLYLGLNVFNNMEDIRRFIKFWIAIGTLAGIYACLQQHFGLMPYEKAFIAKFPARFSTTMIQAGIRIFSFMSDAASFGIIMACNVILCTILLTTPKYAMKPSQKFWLVFAIVFQLLGLGYSGTRTGYVMVPAGLMLFFLANLHNKNTILIAMAFGFLALVVLFGPFHSNPTIVRVRTAFLGKKDESVNVRDRNRHKIQPYIYTHPIGGGLMTTGYNGEVFYPGHELANFMTDNGYLRAILETGWVSIFLLAGNFFFLIQIAIVNYFKLKNDLDKLIMLGIAASMLGMALAEYAQDANTLVESSLMFYAFMAIVLKAKYLYVLNNQS</sequence>
<dbReference type="GO" id="GO:0016874">
    <property type="term" value="F:ligase activity"/>
    <property type="evidence" value="ECO:0007669"/>
    <property type="project" value="UniProtKB-KW"/>
</dbReference>
<feature type="transmembrane region" description="Helical" evidence="5">
    <location>
        <begin position="228"/>
        <end position="247"/>
    </location>
</feature>
<dbReference type="PANTHER" id="PTHR37422:SF13">
    <property type="entry name" value="LIPOPOLYSACCHARIDE BIOSYNTHESIS PROTEIN PA4999-RELATED"/>
    <property type="match status" value="1"/>
</dbReference>
<comment type="subcellular location">
    <subcellularLocation>
        <location evidence="1">Membrane</location>
        <topology evidence="1">Multi-pass membrane protein</topology>
    </subcellularLocation>
</comment>